<proteinExistence type="predicted"/>
<dbReference type="Pfam" id="PF13028">
    <property type="entry name" value="DUF3889"/>
    <property type="match status" value="1"/>
</dbReference>
<dbReference type="AlphaFoldDB" id="A0A4Q0VQG3"/>
<dbReference type="InterPro" id="IPR024987">
    <property type="entry name" value="DUF3889"/>
</dbReference>
<evidence type="ECO:0000313" key="3">
    <source>
        <dbReference type="Proteomes" id="UP000290649"/>
    </source>
</evidence>
<accession>A0A4Q0VQG3</accession>
<name>A0A4Q0VQG3_9BACI</name>
<feature type="chain" id="PRO_5039487613" evidence="1">
    <location>
        <begin position="20"/>
        <end position="106"/>
    </location>
</feature>
<organism evidence="2 3">
    <name type="scientific">Anaerobacillus alkaliphilus</name>
    <dbReference type="NCBI Taxonomy" id="1548597"/>
    <lineage>
        <taxon>Bacteria</taxon>
        <taxon>Bacillati</taxon>
        <taxon>Bacillota</taxon>
        <taxon>Bacilli</taxon>
        <taxon>Bacillales</taxon>
        <taxon>Bacillaceae</taxon>
        <taxon>Anaerobacillus</taxon>
    </lineage>
</organism>
<protein>
    <submittedName>
        <fullName evidence="2">DUF3889 domain-containing protein</fullName>
    </submittedName>
</protein>
<gene>
    <name evidence="2" type="ORF">DS745_19075</name>
</gene>
<dbReference type="EMBL" id="QOUX01000046">
    <property type="protein sequence ID" value="RXI98429.1"/>
    <property type="molecule type" value="Genomic_DNA"/>
</dbReference>
<keyword evidence="1" id="KW-0732">Signal</keyword>
<feature type="signal peptide" evidence="1">
    <location>
        <begin position="1"/>
        <end position="19"/>
    </location>
</feature>
<dbReference type="Gene3D" id="3.10.450.390">
    <property type="entry name" value="Protein of unknown function DUF3889"/>
    <property type="match status" value="1"/>
</dbReference>
<comment type="caution">
    <text evidence="2">The sequence shown here is derived from an EMBL/GenBank/DDBJ whole genome shotgun (WGS) entry which is preliminary data.</text>
</comment>
<dbReference type="Proteomes" id="UP000290649">
    <property type="component" value="Unassembled WGS sequence"/>
</dbReference>
<reference evidence="2 3" key="1">
    <citation type="journal article" date="2019" name="Int. J. Syst. Evol. Microbiol.">
        <title>Anaerobacillus alkaliphilus sp. nov., a novel alkaliphilic and moderately halophilic bacterium.</title>
        <authorList>
            <person name="Borsodi A.K."/>
            <person name="Aszalos J.M."/>
            <person name="Bihari P."/>
            <person name="Nagy I."/>
            <person name="Schumann P."/>
            <person name="Sproer C."/>
            <person name="Kovacs A.L."/>
            <person name="Boka K."/>
            <person name="Dobosy P."/>
            <person name="Ovari M."/>
            <person name="Szili-Kovacs T."/>
            <person name="Toth E."/>
        </authorList>
    </citation>
    <scope>NUCLEOTIDE SEQUENCE [LARGE SCALE GENOMIC DNA]</scope>
    <source>
        <strain evidence="2 3">B16-10</strain>
    </source>
</reference>
<evidence type="ECO:0000313" key="2">
    <source>
        <dbReference type="EMBL" id="RXI98429.1"/>
    </source>
</evidence>
<sequence>MKKLLVCLLVIILSSIYHVHTMAEKETPAYAKWGNIAVTETIKKYPYADVVDYLHIGRKDINEKIAVEKFKLWLRHGSKEFGVFVDVEFDKQTNQFKNITFRETPL</sequence>
<dbReference type="RefSeq" id="WP_129079786.1">
    <property type="nucleotide sequence ID" value="NZ_QOUX01000046.1"/>
</dbReference>
<dbReference type="OrthoDB" id="2377048at2"/>
<keyword evidence="3" id="KW-1185">Reference proteome</keyword>
<evidence type="ECO:0000256" key="1">
    <source>
        <dbReference type="SAM" id="SignalP"/>
    </source>
</evidence>